<dbReference type="PANTHER" id="PTHR48019">
    <property type="entry name" value="SERUM RESPONSE FACTOR HOMOLOG"/>
    <property type="match status" value="1"/>
</dbReference>
<feature type="non-terminal residue" evidence="9">
    <location>
        <position position="1"/>
    </location>
</feature>
<feature type="domain" description="MADS-box" evidence="7">
    <location>
        <begin position="1"/>
        <end position="36"/>
    </location>
</feature>
<keyword evidence="6" id="KW-0175">Coiled coil</keyword>
<dbReference type="AlphaFoldDB" id="E2FEP9"/>
<dbReference type="GO" id="GO:0003700">
    <property type="term" value="F:DNA-binding transcription factor activity"/>
    <property type="evidence" value="ECO:0007669"/>
    <property type="project" value="InterPro"/>
</dbReference>
<evidence type="ECO:0000256" key="4">
    <source>
        <dbReference type="ARBA" id="ARBA00023163"/>
    </source>
</evidence>
<feature type="domain" description="K-box" evidence="8">
    <location>
        <begin position="59"/>
        <end position="149"/>
    </location>
</feature>
<evidence type="ECO:0000313" key="9">
    <source>
        <dbReference type="EMBL" id="ADN37693.1"/>
    </source>
</evidence>
<sequence>IGFLKKAYELSLLCDADVALIIFSSRGKLSEFGSSSISQTIERYRQYCYTPQDNSEHEQQYSYQVLTKLQAKYESLQHLQRHLQGEDLGSLGVDELQNLEKQLDRALVKAREKKTQLMLERMEALRVKEHDLEERNKQPKAKLEEVEERVRAIRSLQCDIAAVGNNGIWVQTSQFNPIEPETLQIGNRLVPPEAAIDETTVAEDSCNLPHAWL</sequence>
<dbReference type="SMART" id="SM00432">
    <property type="entry name" value="MADS"/>
    <property type="match status" value="1"/>
</dbReference>
<accession>E2FEP9</accession>
<reference evidence="9" key="1">
    <citation type="journal article" date="2010" name="BMC Plant Biol.">
        <title>Expression divergence of the AGL6 MADS domain transcription factor lineage after a core eudicot duplication suggests functional diversification.</title>
        <authorList>
            <person name="Viaene T."/>
            <person name="Vekemans D."/>
            <person name="Becker A."/>
            <person name="Melzer S."/>
            <person name="Geuten K."/>
        </authorList>
    </citation>
    <scope>NUCLEOTIDE SEQUENCE</scope>
</reference>
<dbReference type="EMBL" id="HM121974">
    <property type="protein sequence ID" value="ADN37693.1"/>
    <property type="molecule type" value="mRNA"/>
</dbReference>
<dbReference type="GO" id="GO:0046983">
    <property type="term" value="F:protein dimerization activity"/>
    <property type="evidence" value="ECO:0007669"/>
    <property type="project" value="InterPro"/>
</dbReference>
<feature type="non-terminal residue" evidence="9">
    <location>
        <position position="213"/>
    </location>
</feature>
<dbReference type="Pfam" id="PF00319">
    <property type="entry name" value="SRF-TF"/>
    <property type="match status" value="1"/>
</dbReference>
<keyword evidence="5" id="KW-0539">Nucleus</keyword>
<dbReference type="Pfam" id="PF01486">
    <property type="entry name" value="K-box"/>
    <property type="match status" value="1"/>
</dbReference>
<evidence type="ECO:0000256" key="5">
    <source>
        <dbReference type="ARBA" id="ARBA00023242"/>
    </source>
</evidence>
<dbReference type="PROSITE" id="PS50066">
    <property type="entry name" value="MADS_BOX_2"/>
    <property type="match status" value="1"/>
</dbReference>
<evidence type="ECO:0000256" key="1">
    <source>
        <dbReference type="ARBA" id="ARBA00004123"/>
    </source>
</evidence>
<organism evidence="9">
    <name type="scientific">Actinidia chinensis</name>
    <name type="common">Kiwi</name>
    <name type="synonym">Yangtao</name>
    <dbReference type="NCBI Taxonomy" id="3625"/>
    <lineage>
        <taxon>Eukaryota</taxon>
        <taxon>Viridiplantae</taxon>
        <taxon>Streptophyta</taxon>
        <taxon>Embryophyta</taxon>
        <taxon>Tracheophyta</taxon>
        <taxon>Spermatophyta</taxon>
        <taxon>Magnoliopsida</taxon>
        <taxon>eudicotyledons</taxon>
        <taxon>Gunneridae</taxon>
        <taxon>Pentapetalae</taxon>
        <taxon>asterids</taxon>
        <taxon>Ericales</taxon>
        <taxon>Actinidiaceae</taxon>
        <taxon>Actinidia</taxon>
    </lineage>
</organism>
<keyword evidence="3" id="KW-0238">DNA-binding</keyword>
<dbReference type="InterPro" id="IPR002487">
    <property type="entry name" value="TF_Kbox"/>
</dbReference>
<evidence type="ECO:0000256" key="2">
    <source>
        <dbReference type="ARBA" id="ARBA00023015"/>
    </source>
</evidence>
<keyword evidence="4" id="KW-0804">Transcription</keyword>
<protein>
    <submittedName>
        <fullName evidence="9">AGL6a</fullName>
    </submittedName>
</protein>
<evidence type="ECO:0000256" key="6">
    <source>
        <dbReference type="SAM" id="Coils"/>
    </source>
</evidence>
<evidence type="ECO:0000259" key="8">
    <source>
        <dbReference type="PROSITE" id="PS51297"/>
    </source>
</evidence>
<dbReference type="InterPro" id="IPR002100">
    <property type="entry name" value="TF_MADSbox"/>
</dbReference>
<proteinExistence type="evidence at transcript level"/>
<dbReference type="GO" id="GO:0003677">
    <property type="term" value="F:DNA binding"/>
    <property type="evidence" value="ECO:0007669"/>
    <property type="project" value="UniProtKB-KW"/>
</dbReference>
<dbReference type="Gene3D" id="3.40.1810.10">
    <property type="entry name" value="Transcription factor, MADS-box"/>
    <property type="match status" value="1"/>
</dbReference>
<keyword evidence="2" id="KW-0805">Transcription regulation</keyword>
<dbReference type="InterPro" id="IPR050142">
    <property type="entry name" value="MADS-box/MEF2_TF"/>
</dbReference>
<feature type="coiled-coil region" evidence="6">
    <location>
        <begin position="66"/>
        <end position="149"/>
    </location>
</feature>
<evidence type="ECO:0000259" key="7">
    <source>
        <dbReference type="PROSITE" id="PS50066"/>
    </source>
</evidence>
<dbReference type="PROSITE" id="PS51297">
    <property type="entry name" value="K_BOX"/>
    <property type="match status" value="1"/>
</dbReference>
<evidence type="ECO:0000256" key="3">
    <source>
        <dbReference type="ARBA" id="ARBA00023125"/>
    </source>
</evidence>
<dbReference type="InterPro" id="IPR036879">
    <property type="entry name" value="TF_MADSbox_sf"/>
</dbReference>
<dbReference type="GO" id="GO:0005634">
    <property type="term" value="C:nucleus"/>
    <property type="evidence" value="ECO:0007669"/>
    <property type="project" value="UniProtKB-SubCell"/>
</dbReference>
<comment type="subcellular location">
    <subcellularLocation>
        <location evidence="1">Nucleus</location>
    </subcellularLocation>
</comment>
<name>E2FEP9_ACTCH</name>
<dbReference type="SUPFAM" id="SSF55455">
    <property type="entry name" value="SRF-like"/>
    <property type="match status" value="1"/>
</dbReference>